<evidence type="ECO:0000256" key="4">
    <source>
        <dbReference type="ARBA" id="ARBA00023002"/>
    </source>
</evidence>
<evidence type="ECO:0000256" key="1">
    <source>
        <dbReference type="ARBA" id="ARBA00005466"/>
    </source>
</evidence>
<keyword evidence="3" id="KW-0274">FAD</keyword>
<dbReference type="SUPFAM" id="SSF56176">
    <property type="entry name" value="FAD-binding/transporter-associated domain-like"/>
    <property type="match status" value="1"/>
</dbReference>
<sequence length="401" mass="43089">MKILAITAAFLGGMFETAVPDPIPCCAALSSTALQSKVFYPGSTPYQRSVESYFAVNAQLEPSCIVQPLSAEDVSIAVSTLVQNSDLEPCQFAVRSGGHTTWAGAADIPPGVTIDLSMMNPTTYHSENSTASILPGARWKSVYQTLDAFGVAVPGGRAGPVGVGGFTIGGGNSFFAARYGFVCDNVVNFELVLANGSIINANSQTNSDLFKALKGGSNNFGIVTKIDLSAFPQGDLWGGVVRYDNSTSTRAQLVPAIVNFTNHVEDDPFASLITFWQYSSALGANVFINALEYTKPVVNPSAFSQILRIANTSSTMRITNLDELTTELAQATLSHIDIPRYARAIHADNEFIYLDYSDKWQNPLRSYGAKNLAFLRKVAEKYDPSGVFQRLVPGRFKVTGA</sequence>
<evidence type="ECO:0000256" key="2">
    <source>
        <dbReference type="ARBA" id="ARBA00022630"/>
    </source>
</evidence>
<evidence type="ECO:0000313" key="7">
    <source>
        <dbReference type="EMBL" id="KKA24520.1"/>
    </source>
</evidence>
<protein>
    <submittedName>
        <fullName evidence="7">FAD binding domain containing protein</fullName>
    </submittedName>
</protein>
<comment type="caution">
    <text evidence="7">The sequence shown here is derived from an EMBL/GenBank/DDBJ whole genome shotgun (WGS) entry which is preliminary data.</text>
</comment>
<accession>A0A0F4Z2C3</accession>
<keyword evidence="4" id="KW-0560">Oxidoreductase</keyword>
<dbReference type="Gene3D" id="3.30.465.10">
    <property type="match status" value="1"/>
</dbReference>
<dbReference type="PROSITE" id="PS51387">
    <property type="entry name" value="FAD_PCMH"/>
    <property type="match status" value="1"/>
</dbReference>
<comment type="similarity">
    <text evidence="1">Belongs to the oxygen-dependent FAD-linked oxidoreductase family.</text>
</comment>
<gene>
    <name evidence="7" type="ORF">T310_1421</name>
</gene>
<proteinExistence type="inferred from homology"/>
<dbReference type="InterPro" id="IPR016166">
    <property type="entry name" value="FAD-bd_PCMH"/>
</dbReference>
<dbReference type="InterPro" id="IPR036318">
    <property type="entry name" value="FAD-bd_PCMH-like_sf"/>
</dbReference>
<dbReference type="OrthoDB" id="2151789at2759"/>
<dbReference type="PANTHER" id="PTHR42973">
    <property type="entry name" value="BINDING OXIDOREDUCTASE, PUTATIVE (AFU_ORTHOLOGUE AFUA_1G17690)-RELATED"/>
    <property type="match status" value="1"/>
</dbReference>
<feature type="signal peptide" evidence="5">
    <location>
        <begin position="1"/>
        <end position="20"/>
    </location>
</feature>
<reference evidence="7 8" key="1">
    <citation type="submission" date="2015-04" db="EMBL/GenBank/DDBJ databases">
        <authorList>
            <person name="Heijne W.H."/>
            <person name="Fedorova N.D."/>
            <person name="Nierman W.C."/>
            <person name="Vollebregt A.W."/>
            <person name="Zhao Z."/>
            <person name="Wu L."/>
            <person name="Kumar M."/>
            <person name="Stam H."/>
            <person name="van den Berg M.A."/>
            <person name="Pel H.J."/>
        </authorList>
    </citation>
    <scope>NUCLEOTIDE SEQUENCE [LARGE SCALE GENOMIC DNA]</scope>
    <source>
        <strain evidence="7 8">CBS 393.64</strain>
    </source>
</reference>
<keyword evidence="5" id="KW-0732">Signal</keyword>
<name>A0A0F4Z2C3_RASE3</name>
<dbReference type="InterPro" id="IPR050416">
    <property type="entry name" value="FAD-linked_Oxidoreductase"/>
</dbReference>
<dbReference type="STRING" id="1408163.A0A0F4Z2C3"/>
<feature type="chain" id="PRO_5002482104" evidence="5">
    <location>
        <begin position="21"/>
        <end position="401"/>
    </location>
</feature>
<dbReference type="InterPro" id="IPR016169">
    <property type="entry name" value="FAD-bd_PCMH_sub2"/>
</dbReference>
<feature type="domain" description="FAD-binding PCMH-type" evidence="6">
    <location>
        <begin position="58"/>
        <end position="233"/>
    </location>
</feature>
<dbReference type="EMBL" id="LASV01000060">
    <property type="protein sequence ID" value="KKA24520.1"/>
    <property type="molecule type" value="Genomic_DNA"/>
</dbReference>
<dbReference type="Proteomes" id="UP000053958">
    <property type="component" value="Unassembled WGS sequence"/>
</dbReference>
<dbReference type="AlphaFoldDB" id="A0A0F4Z2C3"/>
<evidence type="ECO:0000256" key="3">
    <source>
        <dbReference type="ARBA" id="ARBA00022827"/>
    </source>
</evidence>
<dbReference type="GeneID" id="25313772"/>
<evidence type="ECO:0000313" key="8">
    <source>
        <dbReference type="Proteomes" id="UP000053958"/>
    </source>
</evidence>
<keyword evidence="8" id="KW-1185">Reference proteome</keyword>
<dbReference type="RefSeq" id="XP_013331132.1">
    <property type="nucleotide sequence ID" value="XM_013475678.1"/>
</dbReference>
<evidence type="ECO:0000256" key="5">
    <source>
        <dbReference type="SAM" id="SignalP"/>
    </source>
</evidence>
<dbReference type="PANTHER" id="PTHR42973:SF53">
    <property type="entry name" value="FAD-BINDING PCMH-TYPE DOMAIN-CONTAINING PROTEIN-RELATED"/>
    <property type="match status" value="1"/>
</dbReference>
<evidence type="ECO:0000259" key="6">
    <source>
        <dbReference type="PROSITE" id="PS51387"/>
    </source>
</evidence>
<dbReference type="GO" id="GO:0071949">
    <property type="term" value="F:FAD binding"/>
    <property type="evidence" value="ECO:0007669"/>
    <property type="project" value="InterPro"/>
</dbReference>
<keyword evidence="2" id="KW-0285">Flavoprotein</keyword>
<organism evidence="7 8">
    <name type="scientific">Rasamsonia emersonii (strain ATCC 16479 / CBS 393.64 / IMI 116815)</name>
    <dbReference type="NCBI Taxonomy" id="1408163"/>
    <lineage>
        <taxon>Eukaryota</taxon>
        <taxon>Fungi</taxon>
        <taxon>Dikarya</taxon>
        <taxon>Ascomycota</taxon>
        <taxon>Pezizomycotina</taxon>
        <taxon>Eurotiomycetes</taxon>
        <taxon>Eurotiomycetidae</taxon>
        <taxon>Eurotiales</taxon>
        <taxon>Trichocomaceae</taxon>
        <taxon>Rasamsonia</taxon>
    </lineage>
</organism>
<dbReference type="GO" id="GO:0016491">
    <property type="term" value="F:oxidoreductase activity"/>
    <property type="evidence" value="ECO:0007669"/>
    <property type="project" value="UniProtKB-KW"/>
</dbReference>
<dbReference type="Pfam" id="PF01565">
    <property type="entry name" value="FAD_binding_4"/>
    <property type="match status" value="1"/>
</dbReference>
<dbReference type="InterPro" id="IPR006094">
    <property type="entry name" value="Oxid_FAD_bind_N"/>
</dbReference>